<dbReference type="SUPFAM" id="SSF50876">
    <property type="entry name" value="Avidin/streptavidin"/>
    <property type="match status" value="1"/>
</dbReference>
<dbReference type="PROSITE" id="PS51326">
    <property type="entry name" value="AVIDIN_2"/>
    <property type="match status" value="1"/>
</dbReference>
<keyword evidence="6" id="KW-0325">Glycoprotein</keyword>
<protein>
    <submittedName>
        <fullName evidence="10">Avidin-like</fullName>
    </submittedName>
</protein>
<keyword evidence="4" id="KW-0732">Signal</keyword>
<dbReference type="InterPro" id="IPR005468">
    <property type="entry name" value="Avidin/str"/>
</dbReference>
<dbReference type="PRINTS" id="PR00709">
    <property type="entry name" value="AVIDIN"/>
</dbReference>
<gene>
    <name evidence="10" type="primary">LOC112548643</name>
</gene>
<evidence type="ECO:0000256" key="1">
    <source>
        <dbReference type="ARBA" id="ARBA00004613"/>
    </source>
</evidence>
<name>A0A3Q0FTU7_ALLSI</name>
<keyword evidence="3" id="KW-0964">Secreted</keyword>
<evidence type="ECO:0000256" key="6">
    <source>
        <dbReference type="ARBA" id="ARBA00023180"/>
    </source>
</evidence>
<dbReference type="GO" id="GO:0005576">
    <property type="term" value="C:extracellular region"/>
    <property type="evidence" value="ECO:0007669"/>
    <property type="project" value="UniProtKB-SubCell"/>
</dbReference>
<evidence type="ECO:0000256" key="2">
    <source>
        <dbReference type="ARBA" id="ARBA00006297"/>
    </source>
</evidence>
<accession>A0A3Q0FTU7</accession>
<sequence>MKSLCQEDGNPREGQEPAKDATAKREGSSGPKPPARPCKCVLSGQWQNDLGSQVHIFDVEADGSFSGEYRTAVSATQAPIQPALLCGSQQLHGEGQQPTFGFTVNPPTGSNVFTRIK</sequence>
<feature type="region of interest" description="Disordered" evidence="8">
    <location>
        <begin position="1"/>
        <end position="38"/>
    </location>
</feature>
<keyword evidence="9" id="KW-1185">Reference proteome</keyword>
<dbReference type="Proteomes" id="UP000189705">
    <property type="component" value="Unplaced"/>
</dbReference>
<evidence type="ECO:0000313" key="10">
    <source>
        <dbReference type="RefSeq" id="XP_025050759.1"/>
    </source>
</evidence>
<feature type="compositionally biased region" description="Basic and acidic residues" evidence="8">
    <location>
        <begin position="9"/>
        <end position="27"/>
    </location>
</feature>
<keyword evidence="5" id="KW-1015">Disulfide bond</keyword>
<evidence type="ECO:0000256" key="3">
    <source>
        <dbReference type="ARBA" id="ARBA00022525"/>
    </source>
</evidence>
<dbReference type="RefSeq" id="XP_025050759.1">
    <property type="nucleotide sequence ID" value="XM_025194974.1"/>
</dbReference>
<dbReference type="GeneID" id="112548643"/>
<evidence type="ECO:0000256" key="8">
    <source>
        <dbReference type="SAM" id="MobiDB-lite"/>
    </source>
</evidence>
<dbReference type="InParanoid" id="A0A3Q0FTU7"/>
<comment type="similarity">
    <text evidence="2">Belongs to the avidin/streptavidin family.</text>
</comment>
<dbReference type="AlphaFoldDB" id="A0A3Q0FTU7"/>
<dbReference type="GO" id="GO:0009374">
    <property type="term" value="F:biotin binding"/>
    <property type="evidence" value="ECO:0007669"/>
    <property type="project" value="InterPro"/>
</dbReference>
<evidence type="ECO:0000256" key="4">
    <source>
        <dbReference type="ARBA" id="ARBA00022729"/>
    </source>
</evidence>
<keyword evidence="7" id="KW-0092">Biotin</keyword>
<dbReference type="PANTHER" id="PTHR34399">
    <property type="entry name" value="AVIDIN-RELATED"/>
    <property type="match status" value="1"/>
</dbReference>
<dbReference type="KEGG" id="asn:112548643"/>
<dbReference type="Pfam" id="PF01382">
    <property type="entry name" value="Avidin"/>
    <property type="match status" value="1"/>
</dbReference>
<evidence type="ECO:0000256" key="5">
    <source>
        <dbReference type="ARBA" id="ARBA00023157"/>
    </source>
</evidence>
<evidence type="ECO:0000256" key="7">
    <source>
        <dbReference type="ARBA" id="ARBA00023267"/>
    </source>
</evidence>
<evidence type="ECO:0000313" key="9">
    <source>
        <dbReference type="Proteomes" id="UP000189705"/>
    </source>
</evidence>
<organism evidence="9 10">
    <name type="scientific">Alligator sinensis</name>
    <name type="common">Chinese alligator</name>
    <dbReference type="NCBI Taxonomy" id="38654"/>
    <lineage>
        <taxon>Eukaryota</taxon>
        <taxon>Metazoa</taxon>
        <taxon>Chordata</taxon>
        <taxon>Craniata</taxon>
        <taxon>Vertebrata</taxon>
        <taxon>Euteleostomi</taxon>
        <taxon>Archelosauria</taxon>
        <taxon>Archosauria</taxon>
        <taxon>Crocodylia</taxon>
        <taxon>Alligatoridae</taxon>
        <taxon>Alligatorinae</taxon>
        <taxon>Alligator</taxon>
    </lineage>
</organism>
<comment type="subcellular location">
    <subcellularLocation>
        <location evidence="1">Secreted</location>
    </subcellularLocation>
</comment>
<dbReference type="InterPro" id="IPR051764">
    <property type="entry name" value="Avidin/Streptavidin-rel"/>
</dbReference>
<proteinExistence type="inferred from homology"/>
<reference evidence="10" key="1">
    <citation type="submission" date="2025-08" db="UniProtKB">
        <authorList>
            <consortium name="RefSeq"/>
        </authorList>
    </citation>
    <scope>IDENTIFICATION</scope>
</reference>
<dbReference type="InterPro" id="IPR005469">
    <property type="entry name" value="Avidin"/>
</dbReference>
<dbReference type="InterPro" id="IPR036896">
    <property type="entry name" value="Avidin-like_sf"/>
</dbReference>
<dbReference type="PANTHER" id="PTHR34399:SF3">
    <property type="entry name" value="AVID PROTEIN-RELATED"/>
    <property type="match status" value="1"/>
</dbReference>
<dbReference type="Gene3D" id="2.40.128.30">
    <property type="entry name" value="Avidin-like"/>
    <property type="match status" value="1"/>
</dbReference>